<dbReference type="InterPro" id="IPR035979">
    <property type="entry name" value="RBD_domain_sf"/>
</dbReference>
<dbReference type="PANTHER" id="PTHR48167:SF2">
    <property type="entry name" value="EXPRESSED PROTEIN"/>
    <property type="match status" value="1"/>
</dbReference>
<dbReference type="PANTHER" id="PTHR48167">
    <property type="entry name" value="EXPRESSED PROTEIN"/>
    <property type="match status" value="1"/>
</dbReference>
<proteinExistence type="predicted"/>
<reference evidence="2" key="1">
    <citation type="submission" date="2025-08" db="UniProtKB">
        <authorList>
            <consortium name="RefSeq"/>
        </authorList>
    </citation>
    <scope>IDENTIFICATION</scope>
</reference>
<dbReference type="GO" id="GO:0003676">
    <property type="term" value="F:nucleic acid binding"/>
    <property type="evidence" value="ECO:0007669"/>
    <property type="project" value="InterPro"/>
</dbReference>
<dbReference type="GeneID" id="120264445"/>
<dbReference type="RefSeq" id="XP_039128188.1">
    <property type="nucleotide sequence ID" value="XM_039272254.1"/>
</dbReference>
<evidence type="ECO:0000313" key="1">
    <source>
        <dbReference type="Proteomes" id="UP001515500"/>
    </source>
</evidence>
<dbReference type="SUPFAM" id="SSF54928">
    <property type="entry name" value="RNA-binding domain, RBD"/>
    <property type="match status" value="1"/>
</dbReference>
<dbReference type="Proteomes" id="UP001515500">
    <property type="component" value="Chromosome 7"/>
</dbReference>
<sequence>MAKVSLLRNALRSRVSSSNSLPRFLPSRSLSADADPFLEPPTDGLVFAKLSGIGRNTLKTDVINFFEGCAISPEDIKVIYNRAYSLVGMILQFPSRSAFDMAVRQSVRTGRLYRLDKVDRSQWDELLAYNGKAIVLQGIPRNTTFVDVERFLTGFNYDPSKLQLINRPGMAQTVRVAIAHFHSRIDAMNAYVTKNRSFCLNNPVTVRFLQ</sequence>
<organism evidence="1 2">
    <name type="scientific">Dioscorea cayennensis subsp. rotundata</name>
    <name type="common">White Guinea yam</name>
    <name type="synonym">Dioscorea rotundata</name>
    <dbReference type="NCBI Taxonomy" id="55577"/>
    <lineage>
        <taxon>Eukaryota</taxon>
        <taxon>Viridiplantae</taxon>
        <taxon>Streptophyta</taxon>
        <taxon>Embryophyta</taxon>
        <taxon>Tracheophyta</taxon>
        <taxon>Spermatophyta</taxon>
        <taxon>Magnoliopsida</taxon>
        <taxon>Liliopsida</taxon>
        <taxon>Dioscoreales</taxon>
        <taxon>Dioscoreaceae</taxon>
        <taxon>Dioscorea</taxon>
    </lineage>
</organism>
<accession>A0AB40BMK5</accession>
<evidence type="ECO:0000313" key="2">
    <source>
        <dbReference type="RefSeq" id="XP_039128188.1"/>
    </source>
</evidence>
<keyword evidence="1" id="KW-1185">Reference proteome</keyword>
<protein>
    <submittedName>
        <fullName evidence="2">Uncharacterized protein LOC120264445</fullName>
    </submittedName>
</protein>
<gene>
    <name evidence="2" type="primary">LOC120264445</name>
</gene>
<name>A0AB40BMK5_DIOCR</name>
<dbReference type="AlphaFoldDB" id="A0AB40BMK5"/>